<name>A0A917A820_9RHOB</name>
<keyword evidence="2" id="KW-0812">Transmembrane</keyword>
<evidence type="ECO:0000256" key="1">
    <source>
        <dbReference type="SAM" id="MobiDB-lite"/>
    </source>
</evidence>
<dbReference type="Proteomes" id="UP000612855">
    <property type="component" value="Unassembled WGS sequence"/>
</dbReference>
<protein>
    <recommendedName>
        <fullName evidence="5">DUF4760 domain-containing protein</fullName>
    </recommendedName>
</protein>
<dbReference type="RefSeq" id="WP_188477831.1">
    <property type="nucleotide sequence ID" value="NZ_BMFJ01000001.1"/>
</dbReference>
<comment type="caution">
    <text evidence="3">The sequence shown here is derived from an EMBL/GenBank/DDBJ whole genome shotgun (WGS) entry which is preliminary data.</text>
</comment>
<proteinExistence type="predicted"/>
<keyword evidence="2" id="KW-1133">Transmembrane helix</keyword>
<organism evidence="3 4">
    <name type="scientific">Primorskyibacter flagellatus</name>
    <dbReference type="NCBI Taxonomy" id="1387277"/>
    <lineage>
        <taxon>Bacteria</taxon>
        <taxon>Pseudomonadati</taxon>
        <taxon>Pseudomonadota</taxon>
        <taxon>Alphaproteobacteria</taxon>
        <taxon>Rhodobacterales</taxon>
        <taxon>Roseobacteraceae</taxon>
        <taxon>Primorskyibacter</taxon>
    </lineage>
</organism>
<dbReference type="EMBL" id="BMFJ01000001">
    <property type="protein sequence ID" value="GGE34614.1"/>
    <property type="molecule type" value="Genomic_DNA"/>
</dbReference>
<evidence type="ECO:0000256" key="2">
    <source>
        <dbReference type="SAM" id="Phobius"/>
    </source>
</evidence>
<gene>
    <name evidence="3" type="ORF">GCM10011360_23110</name>
</gene>
<keyword evidence="4" id="KW-1185">Reference proteome</keyword>
<feature type="region of interest" description="Disordered" evidence="1">
    <location>
        <begin position="187"/>
        <end position="221"/>
    </location>
</feature>
<sequence length="221" mass="24388">MEAPAPISWLSALDARIWQAVIAGAFVALGWMVNGWQNRRRDATLRAERLRDMHRALFAEIGAHLATLDTADELDRYGSEMAARIESEADFVPFIPVEHNDRVFEAAIDQIHILPRSSIDPVVAYYSQIRAIATLVGDMRGPGFAALSPQRRAAIYRDYIAMKKQASAFGHHALRIIDAYSKGGKPAAKAVEEERHRETVQRQKALSTPASGPSGPSRGSE</sequence>
<evidence type="ECO:0000313" key="3">
    <source>
        <dbReference type="EMBL" id="GGE34614.1"/>
    </source>
</evidence>
<keyword evidence="2" id="KW-0472">Membrane</keyword>
<evidence type="ECO:0008006" key="5">
    <source>
        <dbReference type="Google" id="ProtNLM"/>
    </source>
</evidence>
<accession>A0A917A820</accession>
<feature type="compositionally biased region" description="Low complexity" evidence="1">
    <location>
        <begin position="207"/>
        <end position="221"/>
    </location>
</feature>
<feature type="transmembrane region" description="Helical" evidence="2">
    <location>
        <begin position="17"/>
        <end position="36"/>
    </location>
</feature>
<evidence type="ECO:0000313" key="4">
    <source>
        <dbReference type="Proteomes" id="UP000612855"/>
    </source>
</evidence>
<dbReference type="AlphaFoldDB" id="A0A917A820"/>
<reference evidence="4" key="1">
    <citation type="journal article" date="2019" name="Int. J. Syst. Evol. Microbiol.">
        <title>The Global Catalogue of Microorganisms (GCM) 10K type strain sequencing project: providing services to taxonomists for standard genome sequencing and annotation.</title>
        <authorList>
            <consortium name="The Broad Institute Genomics Platform"/>
            <consortium name="The Broad Institute Genome Sequencing Center for Infectious Disease"/>
            <person name="Wu L."/>
            <person name="Ma J."/>
        </authorList>
    </citation>
    <scope>NUCLEOTIDE SEQUENCE [LARGE SCALE GENOMIC DNA]</scope>
    <source>
        <strain evidence="4">CGMCC 1.12664</strain>
    </source>
</reference>
<feature type="compositionally biased region" description="Basic and acidic residues" evidence="1">
    <location>
        <begin position="190"/>
        <end position="201"/>
    </location>
</feature>